<comment type="cofactor">
    <cofactor evidence="2">
        <name>Zn(2+)</name>
        <dbReference type="ChEBI" id="CHEBI:29105"/>
    </cofactor>
</comment>
<evidence type="ECO:0000313" key="16">
    <source>
        <dbReference type="Proteomes" id="UP000752696"/>
    </source>
</evidence>
<dbReference type="InterPro" id="IPR038765">
    <property type="entry name" value="Papain-like_cys_pep_sf"/>
</dbReference>
<gene>
    <name evidence="15" type="ORF">MHI_LOCUS758980</name>
</gene>
<dbReference type="InterPro" id="IPR006588">
    <property type="entry name" value="Peptide_N_glycanase_PAW_dom"/>
</dbReference>
<comment type="subcellular location">
    <subcellularLocation>
        <location evidence="3">Cytoplasm</location>
    </subcellularLocation>
</comment>
<dbReference type="SUPFAM" id="SSF143503">
    <property type="entry name" value="PUG domain-like"/>
    <property type="match status" value="1"/>
</dbReference>
<dbReference type="Gene3D" id="2.60.120.1020">
    <property type="entry name" value="Peptide N glycanase, PAW domain"/>
    <property type="match status" value="1"/>
</dbReference>
<dbReference type="PANTHER" id="PTHR12143:SF19">
    <property type="entry name" value="PEPTIDE-N(4)-(N-ACETYL-BETA-GLUCOSAMINYL)ASPARAGINE AMIDASE"/>
    <property type="match status" value="1"/>
</dbReference>
<dbReference type="PANTHER" id="PTHR12143">
    <property type="entry name" value="PEPTIDE N-GLYCANASE PNGASE -RELATED"/>
    <property type="match status" value="1"/>
</dbReference>
<dbReference type="InterPro" id="IPR018997">
    <property type="entry name" value="PUB_domain"/>
</dbReference>
<evidence type="ECO:0000256" key="13">
    <source>
        <dbReference type="PROSITE-ProRule" id="PRU00731"/>
    </source>
</evidence>
<reference evidence="15" key="1">
    <citation type="submission" date="2020-07" db="EMBL/GenBank/DDBJ databases">
        <authorList>
            <person name="Nazaruddin N."/>
        </authorList>
    </citation>
    <scope>NUCLEOTIDE SEQUENCE</scope>
</reference>
<dbReference type="GO" id="GO:0005829">
    <property type="term" value="C:cytosol"/>
    <property type="evidence" value="ECO:0007669"/>
    <property type="project" value="TreeGrafter"/>
</dbReference>
<dbReference type="Proteomes" id="UP000752696">
    <property type="component" value="Unassembled WGS sequence"/>
</dbReference>
<evidence type="ECO:0000256" key="5">
    <source>
        <dbReference type="ARBA" id="ARBA00012158"/>
    </source>
</evidence>
<comment type="similarity">
    <text evidence="4 13">Belongs to the transglutaminase-like superfamily. PNGase family.</text>
</comment>
<dbReference type="CDD" id="cd10459">
    <property type="entry name" value="PUB_PNGase"/>
    <property type="match status" value="1"/>
</dbReference>
<name>A0A6V7HCB4_9HYME</name>
<protein>
    <recommendedName>
        <fullName evidence="6">Peptide-N(4)-(N-acetyl-beta-glucosaminyl)asparagine amidase</fullName>
        <ecNumber evidence="5">3.5.1.52</ecNumber>
    </recommendedName>
    <alternativeName>
        <fullName evidence="12">Peptide:N-glycanase</fullName>
    </alternativeName>
</protein>
<dbReference type="InterPro" id="IPR036339">
    <property type="entry name" value="PUB-like_dom_sf"/>
</dbReference>
<dbReference type="Pfam" id="PF01841">
    <property type="entry name" value="Transglut_core"/>
    <property type="match status" value="1"/>
</dbReference>
<dbReference type="SMART" id="SM00580">
    <property type="entry name" value="PUG"/>
    <property type="match status" value="1"/>
</dbReference>
<evidence type="ECO:0000256" key="6">
    <source>
        <dbReference type="ARBA" id="ARBA00018546"/>
    </source>
</evidence>
<evidence type="ECO:0000313" key="15">
    <source>
        <dbReference type="EMBL" id="CAD1477843.1"/>
    </source>
</evidence>
<dbReference type="SUPFAM" id="SSF49785">
    <property type="entry name" value="Galactose-binding domain-like"/>
    <property type="match status" value="1"/>
</dbReference>
<dbReference type="EC" id="3.5.1.52" evidence="5"/>
<dbReference type="Gene3D" id="1.20.58.2190">
    <property type="match status" value="1"/>
</dbReference>
<dbReference type="GO" id="GO:0000224">
    <property type="term" value="F:peptide-N4-(N-acetyl-beta-glucosaminyl)asparagine amidase activity"/>
    <property type="evidence" value="ECO:0007669"/>
    <property type="project" value="UniProtKB-EC"/>
</dbReference>
<dbReference type="InterPro" id="IPR008979">
    <property type="entry name" value="Galactose-bd-like_sf"/>
</dbReference>
<dbReference type="GO" id="GO:0005634">
    <property type="term" value="C:nucleus"/>
    <property type="evidence" value="ECO:0007669"/>
    <property type="project" value="TreeGrafter"/>
</dbReference>
<evidence type="ECO:0000256" key="3">
    <source>
        <dbReference type="ARBA" id="ARBA00004496"/>
    </source>
</evidence>
<dbReference type="OrthoDB" id="409136at2759"/>
<dbReference type="SUPFAM" id="SSF54001">
    <property type="entry name" value="Cysteine proteinases"/>
    <property type="match status" value="1"/>
</dbReference>
<evidence type="ECO:0000259" key="14">
    <source>
        <dbReference type="PROSITE" id="PS51398"/>
    </source>
</evidence>
<keyword evidence="9" id="KW-0378">Hydrolase</keyword>
<dbReference type="Pfam" id="PF04721">
    <property type="entry name" value="PAW"/>
    <property type="match status" value="1"/>
</dbReference>
<dbReference type="Pfam" id="PF09409">
    <property type="entry name" value="PUB"/>
    <property type="match status" value="1"/>
</dbReference>
<keyword evidence="8" id="KW-0479">Metal-binding</keyword>
<dbReference type="Gene3D" id="2.20.25.10">
    <property type="match status" value="1"/>
</dbReference>
<organism evidence="15 16">
    <name type="scientific">Heterotrigona itama</name>
    <dbReference type="NCBI Taxonomy" id="395501"/>
    <lineage>
        <taxon>Eukaryota</taxon>
        <taxon>Metazoa</taxon>
        <taxon>Ecdysozoa</taxon>
        <taxon>Arthropoda</taxon>
        <taxon>Hexapoda</taxon>
        <taxon>Insecta</taxon>
        <taxon>Pterygota</taxon>
        <taxon>Neoptera</taxon>
        <taxon>Endopterygota</taxon>
        <taxon>Hymenoptera</taxon>
        <taxon>Apocrita</taxon>
        <taxon>Aculeata</taxon>
        <taxon>Apoidea</taxon>
        <taxon>Anthophila</taxon>
        <taxon>Apidae</taxon>
        <taxon>Heterotrigona</taxon>
    </lineage>
</organism>
<evidence type="ECO:0000256" key="12">
    <source>
        <dbReference type="ARBA" id="ARBA00032901"/>
    </source>
</evidence>
<sequence>MDKDLLRSVDLLKENEEQVRNDAENALLTVCQNILLHPNDKQYREVRLDNPIVTTKLLPALGGIECLFDIGFVETTDCLSLPQEAPLSKLQALQELLNKSSLPTKAPTVKDKALYNLIPVTSTDGEENYFLSIVEYFRSVLRYEDANLQEKAKKVIPIVDLEIATMTRLGQLHKSTLLFIASFCYRHVKLFQSGSQKGVEKQQSEHDVDDAKDLFLMELLHWYKYKFFTWVDSPKCTACFSECNQQELLLSDDPRCPQVEIHKCTRCGTRVQFPRYSDPEPLLTLRRGRCGEWANVFTLLCRTLGYDARFVYDHTDHVWTEVWSIHEKRWIHMDPCEDVMDRPLMYEKGWKKKLNYVIAFSKDEVQDVTWRYTRDLIGVMKRRNICSESKLLQFIESLNKYRHSSPHYSAARRQYVIKRRLLELVELIHVPNKRDSNDNKYYGERSTGSYEWRRARREISESNTKINYSWDVSKYGEAFHLQYSVVKDMYKITDNNGTILMEISGWQYGTKEFEGGMFRKVEHDWKMTYLSRSPGTICGKIKWCFVVANPNLYLKTFHLQTTTKIFHEANVSWDVDAIFDNANQNKSVVLPISDVSNYRTDQLKGATKLILTVTVSGGQGDCAWQHAQIFRQSLENEDDRSLVIDIELENR</sequence>
<dbReference type="EMBL" id="CAJDYZ010010314">
    <property type="protein sequence ID" value="CAD1477843.1"/>
    <property type="molecule type" value="Genomic_DNA"/>
</dbReference>
<evidence type="ECO:0000256" key="7">
    <source>
        <dbReference type="ARBA" id="ARBA00022490"/>
    </source>
</evidence>
<dbReference type="AlphaFoldDB" id="A0A6V7HCB4"/>
<evidence type="ECO:0000256" key="11">
    <source>
        <dbReference type="ARBA" id="ARBA00024870"/>
    </source>
</evidence>
<feature type="domain" description="PAW" evidence="14">
    <location>
        <begin position="441"/>
        <end position="651"/>
    </location>
</feature>
<keyword evidence="7" id="KW-0963">Cytoplasm</keyword>
<evidence type="ECO:0000256" key="9">
    <source>
        <dbReference type="ARBA" id="ARBA00022801"/>
    </source>
</evidence>
<evidence type="ECO:0000256" key="10">
    <source>
        <dbReference type="ARBA" id="ARBA00022833"/>
    </source>
</evidence>
<dbReference type="InterPro" id="IPR002931">
    <property type="entry name" value="Transglutaminase-like"/>
</dbReference>
<dbReference type="GO" id="GO:0006516">
    <property type="term" value="P:glycoprotein catabolic process"/>
    <property type="evidence" value="ECO:0007669"/>
    <property type="project" value="InterPro"/>
</dbReference>
<dbReference type="PROSITE" id="PS51398">
    <property type="entry name" value="PAW"/>
    <property type="match status" value="1"/>
</dbReference>
<comment type="caution">
    <text evidence="15">The sequence shown here is derived from an EMBL/GenBank/DDBJ whole genome shotgun (WGS) entry which is preliminary data.</text>
</comment>
<dbReference type="SMART" id="SM00460">
    <property type="entry name" value="TGc"/>
    <property type="match status" value="1"/>
</dbReference>
<dbReference type="Gene3D" id="3.10.620.30">
    <property type="match status" value="1"/>
</dbReference>
<comment type="catalytic activity">
    <reaction evidence="1">
        <text>Hydrolysis of an N(4)-(acetyl-beta-D-glucosaminyl)asparagine residue in which the glucosamine residue may be further glycosylated, to yield a (substituted) N-acetyl-beta-D-glucosaminylamine and a peptide containing an aspartate residue.</text>
        <dbReference type="EC" id="3.5.1.52"/>
    </reaction>
</comment>
<dbReference type="GO" id="GO:0046872">
    <property type="term" value="F:metal ion binding"/>
    <property type="evidence" value="ECO:0007669"/>
    <property type="project" value="UniProtKB-KW"/>
</dbReference>
<evidence type="ECO:0000256" key="4">
    <source>
        <dbReference type="ARBA" id="ARBA00009390"/>
    </source>
</evidence>
<evidence type="ECO:0000256" key="2">
    <source>
        <dbReference type="ARBA" id="ARBA00001947"/>
    </source>
</evidence>
<dbReference type="InterPro" id="IPR038680">
    <property type="entry name" value="PAW_sf"/>
</dbReference>
<evidence type="ECO:0000256" key="1">
    <source>
        <dbReference type="ARBA" id="ARBA00001650"/>
    </source>
</evidence>
<proteinExistence type="inferred from homology"/>
<comment type="function">
    <text evidence="11">Specifically deglycosylates the denatured form of N-linked glycoproteins in the cytoplasm and assists their proteasome-mediated degradation. Cleaves the beta-aspartyl-glucosamine (GlcNAc) of the glycan and the amide side chain of Asn, converting Asn to Asp. Prefers proteins containing high-mannose over those bearing complex type oligosaccharides. Can recognize misfolded proteins in the endoplasmic reticulum that are exported to the cytosol to be destroyed and deglycosylate them, while it has no activity toward native proteins. Deglycosylation is a prerequisite for subsequent proteasome-mediated degradation of some, but not all, misfolded glycoproteins.</text>
</comment>
<evidence type="ECO:0000256" key="8">
    <source>
        <dbReference type="ARBA" id="ARBA00022723"/>
    </source>
</evidence>
<accession>A0A6V7HCB4</accession>
<dbReference type="InterPro" id="IPR050883">
    <property type="entry name" value="PNGase"/>
</dbReference>
<keyword evidence="10" id="KW-0862">Zinc</keyword>
<keyword evidence="16" id="KW-1185">Reference proteome</keyword>